<keyword evidence="14" id="KW-1185">Reference proteome</keyword>
<dbReference type="Gene3D" id="2.80.10.50">
    <property type="match status" value="1"/>
</dbReference>
<dbReference type="GO" id="GO:0001660">
    <property type="term" value="P:fever generation"/>
    <property type="evidence" value="ECO:0007669"/>
    <property type="project" value="UniProtKB-KW"/>
</dbReference>
<evidence type="ECO:0000256" key="6">
    <source>
        <dbReference type="ARBA" id="ARBA00022490"/>
    </source>
</evidence>
<dbReference type="GO" id="GO:0048246">
    <property type="term" value="P:macrophage chemotaxis"/>
    <property type="evidence" value="ECO:0007669"/>
    <property type="project" value="TreeGrafter"/>
</dbReference>
<dbReference type="SMART" id="SM00125">
    <property type="entry name" value="IL1"/>
    <property type="match status" value="1"/>
</dbReference>
<keyword evidence="6" id="KW-0963">Cytoplasm</keyword>
<dbReference type="SUPFAM" id="SSF50353">
    <property type="entry name" value="Cytokine"/>
    <property type="match status" value="1"/>
</dbReference>
<dbReference type="PANTHER" id="PTHR10078:SF30">
    <property type="entry name" value="INTERLEUKIN-1 BETA"/>
    <property type="match status" value="1"/>
</dbReference>
<evidence type="ECO:0000256" key="8">
    <source>
        <dbReference type="ARBA" id="ARBA00022525"/>
    </source>
</evidence>
<proteinExistence type="inferred from homology"/>
<keyword evidence="8" id="KW-0964">Secreted</keyword>
<comment type="subcellular location">
    <subcellularLocation>
        <location evidence="2">Cytoplasm</location>
        <location evidence="2">Cytosol</location>
    </subcellularLocation>
    <subcellularLocation>
        <location evidence="1">Lysosome</location>
    </subcellularLocation>
    <subcellularLocation>
        <location evidence="3">Secreted</location>
        <location evidence="3">Extracellular exosome</location>
    </subcellularLocation>
</comment>
<dbReference type="GO" id="GO:0006955">
    <property type="term" value="P:immune response"/>
    <property type="evidence" value="ECO:0007669"/>
    <property type="project" value="InterPro"/>
</dbReference>
<dbReference type="GO" id="GO:0005615">
    <property type="term" value="C:extracellular space"/>
    <property type="evidence" value="ECO:0007669"/>
    <property type="project" value="UniProtKB-KW"/>
</dbReference>
<comment type="similarity">
    <text evidence="4">Belongs to the IL-1 family.</text>
</comment>
<evidence type="ECO:0000256" key="5">
    <source>
        <dbReference type="ARBA" id="ARBA00014702"/>
    </source>
</evidence>
<dbReference type="PANTHER" id="PTHR10078">
    <property type="entry name" value="INTERLEUKIN-1 FAMILY MEMBER"/>
    <property type="match status" value="1"/>
</dbReference>
<evidence type="ECO:0000256" key="7">
    <source>
        <dbReference type="ARBA" id="ARBA00022514"/>
    </source>
</evidence>
<dbReference type="GO" id="GO:1901222">
    <property type="term" value="P:regulation of non-canonical NF-kappaB signal transduction"/>
    <property type="evidence" value="ECO:0007669"/>
    <property type="project" value="TreeGrafter"/>
</dbReference>
<evidence type="ECO:0000256" key="4">
    <source>
        <dbReference type="ARBA" id="ARBA00010448"/>
    </source>
</evidence>
<evidence type="ECO:0000256" key="3">
    <source>
        <dbReference type="ARBA" id="ARBA00004550"/>
    </source>
</evidence>
<dbReference type="GO" id="GO:0042119">
    <property type="term" value="P:neutrophil activation"/>
    <property type="evidence" value="ECO:0007669"/>
    <property type="project" value="TreeGrafter"/>
</dbReference>
<comment type="caution">
    <text evidence="13">The sequence shown here is derived from an EMBL/GenBank/DDBJ whole genome shotgun (WGS) entry which is preliminary data.</text>
</comment>
<evidence type="ECO:0000313" key="14">
    <source>
        <dbReference type="Proteomes" id="UP000823561"/>
    </source>
</evidence>
<keyword evidence="11" id="KW-0458">Lysosome</keyword>
<evidence type="ECO:0000256" key="9">
    <source>
        <dbReference type="ARBA" id="ARBA00022620"/>
    </source>
</evidence>
<dbReference type="GO" id="GO:0019221">
    <property type="term" value="P:cytokine-mediated signaling pathway"/>
    <property type="evidence" value="ECO:0007669"/>
    <property type="project" value="TreeGrafter"/>
</dbReference>
<keyword evidence="7" id="KW-0202">Cytokine</keyword>
<protein>
    <recommendedName>
        <fullName evidence="5">Interleukin-1 beta</fullName>
    </recommendedName>
</protein>
<keyword evidence="10" id="KW-0395">Inflammatory response</keyword>
<accession>A0AAV6GB95</accession>
<dbReference type="Pfam" id="PF00340">
    <property type="entry name" value="IL1"/>
    <property type="match status" value="1"/>
</dbReference>
<evidence type="ECO:0000313" key="13">
    <source>
        <dbReference type="EMBL" id="KAG5272404.1"/>
    </source>
</evidence>
<dbReference type="GO" id="GO:0071222">
    <property type="term" value="P:cellular response to lipopolysaccharide"/>
    <property type="evidence" value="ECO:0007669"/>
    <property type="project" value="TreeGrafter"/>
</dbReference>
<dbReference type="InterPro" id="IPR000975">
    <property type="entry name" value="IL-1_fam"/>
</dbReference>
<evidence type="ECO:0000256" key="11">
    <source>
        <dbReference type="ARBA" id="ARBA00023228"/>
    </source>
</evidence>
<organism evidence="13 14">
    <name type="scientific">Alosa alosa</name>
    <name type="common">allis shad</name>
    <dbReference type="NCBI Taxonomy" id="278164"/>
    <lineage>
        <taxon>Eukaryota</taxon>
        <taxon>Metazoa</taxon>
        <taxon>Chordata</taxon>
        <taxon>Craniata</taxon>
        <taxon>Vertebrata</taxon>
        <taxon>Euteleostomi</taxon>
        <taxon>Actinopterygii</taxon>
        <taxon>Neopterygii</taxon>
        <taxon>Teleostei</taxon>
        <taxon>Clupei</taxon>
        <taxon>Clupeiformes</taxon>
        <taxon>Clupeoidei</taxon>
        <taxon>Clupeidae</taxon>
        <taxon>Alosa</taxon>
    </lineage>
</organism>
<dbReference type="GO" id="GO:0010628">
    <property type="term" value="P:positive regulation of gene expression"/>
    <property type="evidence" value="ECO:0007669"/>
    <property type="project" value="TreeGrafter"/>
</dbReference>
<dbReference type="GO" id="GO:0005829">
    <property type="term" value="C:cytosol"/>
    <property type="evidence" value="ECO:0007669"/>
    <property type="project" value="UniProtKB-SubCell"/>
</dbReference>
<dbReference type="GO" id="GO:0051781">
    <property type="term" value="P:positive regulation of cell division"/>
    <property type="evidence" value="ECO:0007669"/>
    <property type="project" value="UniProtKB-KW"/>
</dbReference>
<dbReference type="Proteomes" id="UP000823561">
    <property type="component" value="Chromosome 12"/>
</dbReference>
<evidence type="ECO:0000256" key="12">
    <source>
        <dbReference type="ARBA" id="ARBA00023246"/>
    </source>
</evidence>
<name>A0AAV6GB95_9TELE</name>
<sequence>MADVYFNLAAALESYKPDSVEAESTIKIKEHDAECDQHSGIDIEVADEPHNMRQVVNLVIALHRLKKTQKLQGTEFSDEELCNIFFENVVEEYVTPTVHQKTTNAADHYDSSEQPQQKSFICDVRNKFLVLSKGITTELQAITLQSGNKSRRVQLELTTYKPSVTPDKGRPIALGVGEDLYLSCTSSSGKPVLGLEVVKKEDLKSISGDMKRFLFNKTVSGQTVTSFESVKYKGYFISTSYTDGQRVDMCQSQDVPDRLTTFTLCVKWPFLPLYTKHPDSMYNVQPLV</sequence>
<dbReference type="GO" id="GO:0005125">
    <property type="term" value="F:cytokine activity"/>
    <property type="evidence" value="ECO:0007669"/>
    <property type="project" value="UniProtKB-KW"/>
</dbReference>
<keyword evidence="12" id="KW-0497">Mitogen</keyword>
<keyword evidence="9" id="KW-0666">Pyrogen</keyword>
<gene>
    <name evidence="13" type="ORF">AALO_G00165150</name>
</gene>
<evidence type="ECO:0000256" key="1">
    <source>
        <dbReference type="ARBA" id="ARBA00004371"/>
    </source>
</evidence>
<evidence type="ECO:0000256" key="2">
    <source>
        <dbReference type="ARBA" id="ARBA00004514"/>
    </source>
</evidence>
<dbReference type="EMBL" id="JADWDJ010000012">
    <property type="protein sequence ID" value="KAG5272404.1"/>
    <property type="molecule type" value="Genomic_DNA"/>
</dbReference>
<dbReference type="InterPro" id="IPR008996">
    <property type="entry name" value="IL1/FGF"/>
</dbReference>
<dbReference type="GO" id="GO:0005764">
    <property type="term" value="C:lysosome"/>
    <property type="evidence" value="ECO:0007669"/>
    <property type="project" value="UniProtKB-SubCell"/>
</dbReference>
<dbReference type="AlphaFoldDB" id="A0AAV6GB95"/>
<reference evidence="13" key="1">
    <citation type="submission" date="2020-10" db="EMBL/GenBank/DDBJ databases">
        <title>Chromosome-scale genome assembly of the Allis shad, Alosa alosa.</title>
        <authorList>
            <person name="Margot Z."/>
            <person name="Christophe K."/>
            <person name="Cabau C."/>
            <person name="Louis A."/>
            <person name="Berthelot C."/>
            <person name="Parey E."/>
            <person name="Roest Crollius H."/>
            <person name="Montfort J."/>
            <person name="Robinson-Rechavi M."/>
            <person name="Bucao C."/>
            <person name="Bouchez O."/>
            <person name="Gislard M."/>
            <person name="Lluch J."/>
            <person name="Milhes M."/>
            <person name="Lampietro C."/>
            <person name="Lopez Roques C."/>
            <person name="Donnadieu C."/>
            <person name="Braasch I."/>
            <person name="Desvignes T."/>
            <person name="Postlethwait J."/>
            <person name="Bobe J."/>
            <person name="Guiguen Y."/>
        </authorList>
    </citation>
    <scope>NUCLEOTIDE SEQUENCE</scope>
    <source>
        <strain evidence="13">M-15738</strain>
        <tissue evidence="13">Blood</tissue>
    </source>
</reference>
<evidence type="ECO:0000256" key="10">
    <source>
        <dbReference type="ARBA" id="ARBA00023198"/>
    </source>
</evidence>